<dbReference type="InterPro" id="IPR002563">
    <property type="entry name" value="Flavin_Rdtase-like_dom"/>
</dbReference>
<evidence type="ECO:0000259" key="5">
    <source>
        <dbReference type="SMART" id="SM00903"/>
    </source>
</evidence>
<dbReference type="InterPro" id="IPR012349">
    <property type="entry name" value="Split_barrel_FMN-bd"/>
</dbReference>
<dbReference type="Proteomes" id="UP000197065">
    <property type="component" value="Unassembled WGS sequence"/>
</dbReference>
<dbReference type="GO" id="GO:0010181">
    <property type="term" value="F:FMN binding"/>
    <property type="evidence" value="ECO:0007669"/>
    <property type="project" value="InterPro"/>
</dbReference>
<keyword evidence="7" id="KW-1185">Reference proteome</keyword>
<organism evidence="6 7">
    <name type="scientific">Arboricoccus pini</name>
    <dbReference type="NCBI Taxonomy" id="1963835"/>
    <lineage>
        <taxon>Bacteria</taxon>
        <taxon>Pseudomonadati</taxon>
        <taxon>Pseudomonadota</taxon>
        <taxon>Alphaproteobacteria</taxon>
        <taxon>Geminicoccales</taxon>
        <taxon>Geminicoccaceae</taxon>
        <taxon>Arboricoccus</taxon>
    </lineage>
</organism>
<dbReference type="AlphaFoldDB" id="A0A212RP24"/>
<reference evidence="6 7" key="1">
    <citation type="submission" date="2017-06" db="EMBL/GenBank/DDBJ databases">
        <authorList>
            <person name="Kim H.J."/>
            <person name="Triplett B.A."/>
        </authorList>
    </citation>
    <scope>NUCLEOTIDE SEQUENCE [LARGE SCALE GENOMIC DNA]</scope>
    <source>
        <strain evidence="6 7">B29T1</strain>
    </source>
</reference>
<proteinExistence type="inferred from homology"/>
<dbReference type="SUPFAM" id="SSF50475">
    <property type="entry name" value="FMN-binding split barrel"/>
    <property type="match status" value="1"/>
</dbReference>
<name>A0A212RP24_9PROT</name>
<evidence type="ECO:0000256" key="4">
    <source>
        <dbReference type="ARBA" id="ARBA00038054"/>
    </source>
</evidence>
<evidence type="ECO:0000256" key="1">
    <source>
        <dbReference type="ARBA" id="ARBA00001917"/>
    </source>
</evidence>
<comment type="similarity">
    <text evidence="4">Belongs to the flavoredoxin family.</text>
</comment>
<evidence type="ECO:0000256" key="3">
    <source>
        <dbReference type="ARBA" id="ARBA00022643"/>
    </source>
</evidence>
<dbReference type="OrthoDB" id="9783347at2"/>
<dbReference type="PANTHER" id="PTHR33798:SF5">
    <property type="entry name" value="FLAVIN REDUCTASE LIKE DOMAIN-CONTAINING PROTEIN"/>
    <property type="match status" value="1"/>
</dbReference>
<gene>
    <name evidence="6" type="ORF">SAMN07250955_11189</name>
</gene>
<protein>
    <submittedName>
        <fullName evidence="6">NADH-FMN oxidoreductase RutF, flavin reductase (DIM6/NTAB) family</fullName>
    </submittedName>
</protein>
<dbReference type="PANTHER" id="PTHR33798">
    <property type="entry name" value="FLAVOPROTEIN OXYGENASE"/>
    <property type="match status" value="1"/>
</dbReference>
<keyword evidence="2" id="KW-0285">Flavoprotein</keyword>
<evidence type="ECO:0000313" key="6">
    <source>
        <dbReference type="EMBL" id="SNB74143.1"/>
    </source>
</evidence>
<evidence type="ECO:0000313" key="7">
    <source>
        <dbReference type="Proteomes" id="UP000197065"/>
    </source>
</evidence>
<dbReference type="SMART" id="SM00903">
    <property type="entry name" value="Flavin_Reduct"/>
    <property type="match status" value="1"/>
</dbReference>
<accession>A0A212RP24</accession>
<dbReference type="GO" id="GO:0016646">
    <property type="term" value="F:oxidoreductase activity, acting on the CH-NH group of donors, NAD or NADP as acceptor"/>
    <property type="evidence" value="ECO:0007669"/>
    <property type="project" value="UniProtKB-ARBA"/>
</dbReference>
<sequence>MTSFASRFFDLAELPPRDAYKLMIGSVVPRPIAWVTTVDLEGHINAAPFSFFNCLSSEPPLLAIGIGTRGDVAQTLKDTARNIHLTHQFTVNIVGNDLVEAMNITAAPFAAGVEELYQAGLETIPGSKVVSPRIAAAPAALECERFTTLEVGAGQNIVLGRILAIHVHEDAVDERFHIDPRRLDAVGRMGGAGYATTRDYFELDRLDVEAAIAGKNQERR</sequence>
<feature type="domain" description="Flavin reductase like" evidence="5">
    <location>
        <begin position="25"/>
        <end position="178"/>
    </location>
</feature>
<dbReference type="EMBL" id="FYEH01000011">
    <property type="protein sequence ID" value="SNB74143.1"/>
    <property type="molecule type" value="Genomic_DNA"/>
</dbReference>
<keyword evidence="3" id="KW-0288">FMN</keyword>
<dbReference type="RefSeq" id="WP_088562286.1">
    <property type="nucleotide sequence ID" value="NZ_FYEH01000011.1"/>
</dbReference>
<dbReference type="Pfam" id="PF01613">
    <property type="entry name" value="Flavin_Reduct"/>
    <property type="match status" value="1"/>
</dbReference>
<evidence type="ECO:0000256" key="2">
    <source>
        <dbReference type="ARBA" id="ARBA00022630"/>
    </source>
</evidence>
<dbReference type="Gene3D" id="2.30.110.10">
    <property type="entry name" value="Electron Transport, Fmn-binding Protein, Chain A"/>
    <property type="match status" value="1"/>
</dbReference>
<comment type="cofactor">
    <cofactor evidence="1">
        <name>FMN</name>
        <dbReference type="ChEBI" id="CHEBI:58210"/>
    </cofactor>
</comment>